<feature type="region of interest" description="Disordered" evidence="2">
    <location>
        <begin position="250"/>
        <end position="348"/>
    </location>
</feature>
<evidence type="ECO:0000256" key="1">
    <source>
        <dbReference type="ARBA" id="ARBA00006336"/>
    </source>
</evidence>
<evidence type="ECO:0000313" key="4">
    <source>
        <dbReference type="EMBL" id="KAK3348430.1"/>
    </source>
</evidence>
<reference evidence="4" key="1">
    <citation type="journal article" date="2023" name="Mol. Phylogenet. Evol.">
        <title>Genome-scale phylogeny and comparative genomics of the fungal order Sordariales.</title>
        <authorList>
            <person name="Hensen N."/>
            <person name="Bonometti L."/>
            <person name="Westerberg I."/>
            <person name="Brannstrom I.O."/>
            <person name="Guillou S."/>
            <person name="Cros-Aarteil S."/>
            <person name="Calhoun S."/>
            <person name="Haridas S."/>
            <person name="Kuo A."/>
            <person name="Mondo S."/>
            <person name="Pangilinan J."/>
            <person name="Riley R."/>
            <person name="LaButti K."/>
            <person name="Andreopoulos B."/>
            <person name="Lipzen A."/>
            <person name="Chen C."/>
            <person name="Yan M."/>
            <person name="Daum C."/>
            <person name="Ng V."/>
            <person name="Clum A."/>
            <person name="Steindorff A."/>
            <person name="Ohm R.A."/>
            <person name="Martin F."/>
            <person name="Silar P."/>
            <person name="Natvig D.O."/>
            <person name="Lalanne C."/>
            <person name="Gautier V."/>
            <person name="Ament-Velasquez S.L."/>
            <person name="Kruys A."/>
            <person name="Hutchinson M.I."/>
            <person name="Powell A.J."/>
            <person name="Barry K."/>
            <person name="Miller A.N."/>
            <person name="Grigoriev I.V."/>
            <person name="Debuchy R."/>
            <person name="Gladieux P."/>
            <person name="Hiltunen Thoren M."/>
            <person name="Johannesson H."/>
        </authorList>
    </citation>
    <scope>NUCLEOTIDE SEQUENCE</scope>
    <source>
        <strain evidence="4">CBS 560.94</strain>
    </source>
</reference>
<feature type="compositionally biased region" description="Basic and acidic residues" evidence="2">
    <location>
        <begin position="855"/>
        <end position="866"/>
    </location>
</feature>
<feature type="compositionally biased region" description="Basic and acidic residues" evidence="2">
    <location>
        <begin position="1091"/>
        <end position="1105"/>
    </location>
</feature>
<feature type="compositionally biased region" description="Polar residues" evidence="2">
    <location>
        <begin position="289"/>
        <end position="298"/>
    </location>
</feature>
<proteinExistence type="inferred from homology"/>
<dbReference type="SUPFAM" id="SSF52499">
    <property type="entry name" value="Isochorismatase-like hydrolases"/>
    <property type="match status" value="1"/>
</dbReference>
<evidence type="ECO:0000313" key="5">
    <source>
        <dbReference type="Proteomes" id="UP001278500"/>
    </source>
</evidence>
<dbReference type="InterPro" id="IPR057088">
    <property type="entry name" value="GLRG_09195_Thiored"/>
</dbReference>
<feature type="compositionally biased region" description="Low complexity" evidence="2">
    <location>
        <begin position="391"/>
        <end position="404"/>
    </location>
</feature>
<feature type="compositionally biased region" description="Basic and acidic residues" evidence="2">
    <location>
        <begin position="649"/>
        <end position="658"/>
    </location>
</feature>
<dbReference type="CDD" id="cd00431">
    <property type="entry name" value="cysteine_hydrolases"/>
    <property type="match status" value="1"/>
</dbReference>
<feature type="compositionally biased region" description="Basic and acidic residues" evidence="2">
    <location>
        <begin position="1114"/>
        <end position="1125"/>
    </location>
</feature>
<reference evidence="4" key="2">
    <citation type="submission" date="2023-06" db="EMBL/GenBank/DDBJ databases">
        <authorList>
            <consortium name="Lawrence Berkeley National Laboratory"/>
            <person name="Haridas S."/>
            <person name="Hensen N."/>
            <person name="Bonometti L."/>
            <person name="Westerberg I."/>
            <person name="Brannstrom I.O."/>
            <person name="Guillou S."/>
            <person name="Cros-Aarteil S."/>
            <person name="Calhoun S."/>
            <person name="Kuo A."/>
            <person name="Mondo S."/>
            <person name="Pangilinan J."/>
            <person name="Riley R."/>
            <person name="Labutti K."/>
            <person name="Andreopoulos B."/>
            <person name="Lipzen A."/>
            <person name="Chen C."/>
            <person name="Yanf M."/>
            <person name="Daum C."/>
            <person name="Ng V."/>
            <person name="Clum A."/>
            <person name="Steindorff A."/>
            <person name="Ohm R."/>
            <person name="Martin F."/>
            <person name="Silar P."/>
            <person name="Natvig D."/>
            <person name="Lalanne C."/>
            <person name="Gautier V."/>
            <person name="Ament-Velasquez S.L."/>
            <person name="Kruys A."/>
            <person name="Hutchinson M.I."/>
            <person name="Powell A.J."/>
            <person name="Barry K."/>
            <person name="Miller A.N."/>
            <person name="Grigoriev I.V."/>
            <person name="Debuchy R."/>
            <person name="Gladieux P."/>
            <person name="Thoren M.H."/>
            <person name="Johannesson H."/>
        </authorList>
    </citation>
    <scope>NUCLEOTIDE SEQUENCE</scope>
    <source>
        <strain evidence="4">CBS 560.94</strain>
    </source>
</reference>
<organism evidence="4 5">
    <name type="scientific">Neurospora tetraspora</name>
    <dbReference type="NCBI Taxonomy" id="94610"/>
    <lineage>
        <taxon>Eukaryota</taxon>
        <taxon>Fungi</taxon>
        <taxon>Dikarya</taxon>
        <taxon>Ascomycota</taxon>
        <taxon>Pezizomycotina</taxon>
        <taxon>Sordariomycetes</taxon>
        <taxon>Sordariomycetidae</taxon>
        <taxon>Sordariales</taxon>
        <taxon>Sordariaceae</taxon>
        <taxon>Neurospora</taxon>
    </lineage>
</organism>
<feature type="compositionally biased region" description="Low complexity" evidence="2">
    <location>
        <begin position="659"/>
        <end position="674"/>
    </location>
</feature>
<dbReference type="InterPro" id="IPR037151">
    <property type="entry name" value="AlkB-like_sf"/>
</dbReference>
<dbReference type="Gene3D" id="3.40.50.850">
    <property type="entry name" value="Isochorismatase-like"/>
    <property type="match status" value="1"/>
</dbReference>
<keyword evidence="5" id="KW-1185">Reference proteome</keyword>
<dbReference type="InterPro" id="IPR036380">
    <property type="entry name" value="Isochorismatase-like_sf"/>
</dbReference>
<feature type="region of interest" description="Disordered" evidence="2">
    <location>
        <begin position="643"/>
        <end position="688"/>
    </location>
</feature>
<gene>
    <name evidence="4" type="ORF">B0H65DRAFT_175517</name>
</gene>
<feature type="compositionally biased region" description="Basic and acidic residues" evidence="2">
    <location>
        <begin position="1190"/>
        <end position="1212"/>
    </location>
</feature>
<comment type="similarity">
    <text evidence="1">Belongs to the isochorismatase family.</text>
</comment>
<dbReference type="GeneID" id="87858588"/>
<dbReference type="EMBL" id="JAUEPP010000003">
    <property type="protein sequence ID" value="KAK3348430.1"/>
    <property type="molecule type" value="Genomic_DNA"/>
</dbReference>
<feature type="region of interest" description="Disordered" evidence="2">
    <location>
        <begin position="391"/>
        <end position="511"/>
    </location>
</feature>
<sequence>MFPISAAAMPAVPTRKALIVVDLQNDFVSSDGALPVTEPDGFVHRILELVKVFRDSGAGDVVWVRSEFEQHRALATEGDTIIASDIPPIRPSRLPARGRRANSKEHDEKLMEADEEAFFTVVDGLDKPACVRKGTPGADFPPNIQDSIMRGRDFVTTKSHYSAFPPGQSQLVQQLRMRFVTDMYVCGSLTNVGVFATALEAGKHAYDITIVEDCCGYRSYLRHVNAIRQLEKLTGCDLLDSPALIEKLQRAQPKNLAKPGHGTKPSSGSRDITKPGKAKETKQDRNKKASTSQSTGLSPTMAKVSIDPSNIPSIEPPVPSQRTTKSGRSTTPQQRQAPSNANVPLTQPMVTRGDLSNRLSHDLAPLESASEVEIDNIESEFLSIMRRNVGRVSQSPSGSSSVLGTEVIDGPSLSPSSQDTRVAVKPQSRRDKPSKRSFSSSSSQVQSNNKDWNSAEAQEPIKDTPPNLATPNQPDPNSPQSPTDSPETRTKTSSNTMEDHQKSAVSEPLCEGDTTVITNALSPDLTAGAFERLLEEVSWAGMSHLGGEVPRRIAVQGAIDDEGNMPVYRHPADESPPLLPFSSTVLAIKNEIEKHLGHPLNHVLIQHYRNSSDYISEHSDKTLDIVRGSYIANVSLGAERTMVLRTKRPPKDKEKKDAATAATETPSTPTTSAAEKAKRQIQRAPLPHNSLLRMGLQTNMRWLHAIRPDKRSDRDKSSSELAYSGARISLTFRQIGTFLNSSQTKIWGQGAVGKTKDEAQPVVNGQTDDAVRMLQAFGHENHASEFDWEKNYGGGFNVLHMGSPKRFFAGSVKGRMCTVENTRVALALADMGIGVARGAIDASGSGGSGDGAGEGDWKEEQPEGRKARVGVKFVDNDSARTEVIGDVSILRYLDAVYGAGRRYDQMTPAQVAKRFARLEEADDLWTAWNWLLNRSDRNMDCKPEEIDEKAATSRAEKMLNALGEKALWEEYAQEAYAVAATGTTTTSANSKAVTPEASEEQHQQPQADDSRDQDKQPDTTSQLTPFYICGGDVPSPVDYALWPVLHEVVTSVGGDEEVLHIGEGYLTKYYRAFKQRSAVAKVLGGPASGDGAEKDGGAASGEKDSAAASANVSEKSEAKEEAKEADVDDAGAWKKIPRPAEEEKTSTSVSREKEKETAPGKVSEGEGGNAAGKSNTVVVVKDNGDDTNEEKDKYDEEARMIPDPKKDHGKDK</sequence>
<feature type="region of interest" description="Disordered" evidence="2">
    <location>
        <begin position="840"/>
        <end position="866"/>
    </location>
</feature>
<accession>A0AAE0JJL0</accession>
<dbReference type="GO" id="GO:0006307">
    <property type="term" value="P:DNA alkylation repair"/>
    <property type="evidence" value="ECO:0007669"/>
    <property type="project" value="InterPro"/>
</dbReference>
<dbReference type="Proteomes" id="UP001278500">
    <property type="component" value="Unassembled WGS sequence"/>
</dbReference>
<dbReference type="PROSITE" id="PS51471">
    <property type="entry name" value="FE2OG_OXY"/>
    <property type="match status" value="1"/>
</dbReference>
<dbReference type="RefSeq" id="XP_062683512.1">
    <property type="nucleotide sequence ID" value="XM_062821434.1"/>
</dbReference>
<dbReference type="PANTHER" id="PTHR31212:SF5">
    <property type="entry name" value="ISOCHORISMATASE FAMILY PROTEIN FAMILY (AFU_ORTHOLOGUE AFUA_3G14500)"/>
    <property type="match status" value="1"/>
</dbReference>
<feature type="region of interest" description="Disordered" evidence="2">
    <location>
        <begin position="86"/>
        <end position="108"/>
    </location>
</feature>
<dbReference type="Pfam" id="PF00857">
    <property type="entry name" value="Isochorismatase"/>
    <property type="match status" value="1"/>
</dbReference>
<dbReference type="AlphaFoldDB" id="A0AAE0JJL0"/>
<feature type="compositionally biased region" description="Gly residues" evidence="2">
    <location>
        <begin position="844"/>
        <end position="854"/>
    </location>
</feature>
<feature type="compositionally biased region" description="Basic and acidic residues" evidence="2">
    <location>
        <begin position="271"/>
        <end position="287"/>
    </location>
</feature>
<dbReference type="GO" id="GO:0051213">
    <property type="term" value="F:dioxygenase activity"/>
    <property type="evidence" value="ECO:0007669"/>
    <property type="project" value="InterPro"/>
</dbReference>
<evidence type="ECO:0000256" key="2">
    <source>
        <dbReference type="SAM" id="MobiDB-lite"/>
    </source>
</evidence>
<feature type="compositionally biased region" description="Basic and acidic residues" evidence="2">
    <location>
        <begin position="1008"/>
        <end position="1017"/>
    </location>
</feature>
<dbReference type="Pfam" id="PF13532">
    <property type="entry name" value="2OG-FeII_Oxy_2"/>
    <property type="match status" value="1"/>
</dbReference>
<dbReference type="InterPro" id="IPR027450">
    <property type="entry name" value="AlkB-like"/>
</dbReference>
<dbReference type="InterPro" id="IPR032854">
    <property type="entry name" value="ALKBH3"/>
</dbReference>
<dbReference type="SUPFAM" id="SSF51197">
    <property type="entry name" value="Clavaminate synthase-like"/>
    <property type="match status" value="1"/>
</dbReference>
<dbReference type="InterPro" id="IPR000868">
    <property type="entry name" value="Isochorismatase-like_dom"/>
</dbReference>
<dbReference type="InterPro" id="IPR005123">
    <property type="entry name" value="Oxoglu/Fe-dep_dioxygenase_dom"/>
</dbReference>
<feature type="domain" description="Fe2OG dioxygenase" evidence="3">
    <location>
        <begin position="599"/>
        <end position="736"/>
    </location>
</feature>
<protein>
    <recommendedName>
        <fullName evidence="3">Fe2OG dioxygenase domain-containing protein</fullName>
    </recommendedName>
</protein>
<evidence type="ECO:0000259" key="3">
    <source>
        <dbReference type="PROSITE" id="PS51471"/>
    </source>
</evidence>
<dbReference type="PANTHER" id="PTHR31212">
    <property type="entry name" value="ALPHA-KETOGLUTARATE-DEPENDENT DIOXYGENASE ALKB HOMOLOG 3"/>
    <property type="match status" value="1"/>
</dbReference>
<feature type="compositionally biased region" description="Polar residues" evidence="2">
    <location>
        <begin position="320"/>
        <end position="348"/>
    </location>
</feature>
<name>A0AAE0JJL0_9PEZI</name>
<feature type="compositionally biased region" description="Basic and acidic residues" evidence="2">
    <location>
        <begin position="1138"/>
        <end position="1158"/>
    </location>
</feature>
<dbReference type="Gene3D" id="2.60.120.590">
    <property type="entry name" value="Alpha-ketoglutarate-dependent dioxygenase AlkB-like"/>
    <property type="match status" value="1"/>
</dbReference>
<feature type="region of interest" description="Disordered" evidence="2">
    <location>
        <begin position="1085"/>
        <end position="1212"/>
    </location>
</feature>
<feature type="region of interest" description="Disordered" evidence="2">
    <location>
        <begin position="987"/>
        <end position="1027"/>
    </location>
</feature>
<feature type="compositionally biased region" description="Low complexity" evidence="2">
    <location>
        <begin position="436"/>
        <end position="447"/>
    </location>
</feature>
<dbReference type="Pfam" id="PF24470">
    <property type="entry name" value="Thiored_Isochorism"/>
    <property type="match status" value="1"/>
</dbReference>
<comment type="caution">
    <text evidence="4">The sequence shown here is derived from an EMBL/GenBank/DDBJ whole genome shotgun (WGS) entry which is preliminary data.</text>
</comment>